<accession>A0AAP0HK67</accession>
<dbReference type="Proteomes" id="UP001417504">
    <property type="component" value="Unassembled WGS sequence"/>
</dbReference>
<keyword evidence="4" id="KW-1185">Reference proteome</keyword>
<sequence>MENAYPGSNILVVTLTNKESKRVEVQSEKETLREAIIGVLRDIFEPEVPTIDRILVPPWWNNHFQRGSYINYPIFATHQDFVHIKPSVGPIFFTGEHTNEIFNGYVHAEYVLLTGAFPLFNGSTDNTGMEWDSAIPLCIISQHRMFLSEEEGLQIRTFDFVDDLTRLRPDYDGNEWVSQSDDEKISEYKGLKLQEAVEWVVKNRLDEGQVWMIAVSSEGEVAYGFNSNAMFRGCATEDGFMEVGIWE</sequence>
<organism evidence="3 4">
    <name type="scientific">Stephania japonica</name>
    <dbReference type="NCBI Taxonomy" id="461633"/>
    <lineage>
        <taxon>Eukaryota</taxon>
        <taxon>Viridiplantae</taxon>
        <taxon>Streptophyta</taxon>
        <taxon>Embryophyta</taxon>
        <taxon>Tracheophyta</taxon>
        <taxon>Spermatophyta</taxon>
        <taxon>Magnoliopsida</taxon>
        <taxon>Ranunculales</taxon>
        <taxon>Menispermaceae</taxon>
        <taxon>Menispermoideae</taxon>
        <taxon>Cissampelideae</taxon>
        <taxon>Stephania</taxon>
    </lineage>
</organism>
<dbReference type="SUPFAM" id="SSF54373">
    <property type="entry name" value="FAD-linked reductases, C-terminal domain"/>
    <property type="match status" value="1"/>
</dbReference>
<dbReference type="Gene3D" id="3.60.20.30">
    <property type="entry name" value="(Glycosyl)asparaginase"/>
    <property type="match status" value="1"/>
</dbReference>
<dbReference type="InterPro" id="IPR000246">
    <property type="entry name" value="Peptidase_T2"/>
</dbReference>
<evidence type="ECO:0000313" key="4">
    <source>
        <dbReference type="Proteomes" id="UP001417504"/>
    </source>
</evidence>
<dbReference type="Pfam" id="PF01593">
    <property type="entry name" value="Amino_oxidase"/>
    <property type="match status" value="1"/>
</dbReference>
<dbReference type="Gene3D" id="3.50.50.60">
    <property type="entry name" value="FAD/NAD(P)-binding domain"/>
    <property type="match status" value="1"/>
</dbReference>
<dbReference type="AlphaFoldDB" id="A0AAP0HK67"/>
<evidence type="ECO:0000313" key="3">
    <source>
        <dbReference type="EMBL" id="KAK9085740.1"/>
    </source>
</evidence>
<comment type="similarity">
    <text evidence="1">Belongs to the flavin monoamine oxidase family.</text>
</comment>
<dbReference type="EMBL" id="JBBNAE010000011">
    <property type="protein sequence ID" value="KAK9085740.1"/>
    <property type="molecule type" value="Genomic_DNA"/>
</dbReference>
<dbReference type="GO" id="GO:0006598">
    <property type="term" value="P:polyamine catabolic process"/>
    <property type="evidence" value="ECO:0007669"/>
    <property type="project" value="TreeGrafter"/>
</dbReference>
<name>A0AAP0HK67_9MAGN</name>
<comment type="caution">
    <text evidence="3">The sequence shown here is derived from an EMBL/GenBank/DDBJ whole genome shotgun (WGS) entry which is preliminary data.</text>
</comment>
<evidence type="ECO:0000259" key="2">
    <source>
        <dbReference type="Pfam" id="PF01593"/>
    </source>
</evidence>
<dbReference type="GO" id="GO:0016491">
    <property type="term" value="F:oxidoreductase activity"/>
    <property type="evidence" value="ECO:0007669"/>
    <property type="project" value="InterPro"/>
</dbReference>
<reference evidence="3 4" key="1">
    <citation type="submission" date="2024-01" db="EMBL/GenBank/DDBJ databases">
        <title>Genome assemblies of Stephania.</title>
        <authorList>
            <person name="Yang L."/>
        </authorList>
    </citation>
    <scope>NUCLEOTIDE SEQUENCE [LARGE SCALE GENOMIC DNA]</scope>
    <source>
        <strain evidence="3">QJT</strain>
        <tissue evidence="3">Leaf</tissue>
    </source>
</reference>
<gene>
    <name evidence="3" type="ORF">Sjap_026151</name>
</gene>
<dbReference type="InterPro" id="IPR036188">
    <property type="entry name" value="FAD/NAD-bd_sf"/>
</dbReference>
<proteinExistence type="inferred from homology"/>
<dbReference type="InterPro" id="IPR002937">
    <property type="entry name" value="Amino_oxidase"/>
</dbReference>
<protein>
    <recommendedName>
        <fullName evidence="2">Amine oxidase domain-containing protein</fullName>
    </recommendedName>
</protein>
<evidence type="ECO:0000256" key="1">
    <source>
        <dbReference type="ARBA" id="ARBA00005995"/>
    </source>
</evidence>
<dbReference type="GO" id="GO:0016787">
    <property type="term" value="F:hydrolase activity"/>
    <property type="evidence" value="ECO:0007669"/>
    <property type="project" value="InterPro"/>
</dbReference>
<dbReference type="InterPro" id="IPR050281">
    <property type="entry name" value="Flavin_monoamine_oxidase"/>
</dbReference>
<dbReference type="Pfam" id="PF01112">
    <property type="entry name" value="Asparaginase_2"/>
    <property type="match status" value="1"/>
</dbReference>
<dbReference type="PANTHER" id="PTHR10742">
    <property type="entry name" value="FLAVIN MONOAMINE OXIDASE"/>
    <property type="match status" value="1"/>
</dbReference>
<dbReference type="PANTHER" id="PTHR10742:SF368">
    <property type="entry name" value="POLYAMINE OXIDASE 1"/>
    <property type="match status" value="1"/>
</dbReference>
<feature type="domain" description="Amine oxidase" evidence="2">
    <location>
        <begin position="6"/>
        <end position="107"/>
    </location>
</feature>